<accession>A0A2A6BD40</accession>
<accession>A0A8R1Z421</accession>
<sequence>MERDTSIEIALPSRDVYEAVDRTRLQMINDGIRYNMSDVDGRVGDASISACQMDMAIAFSVNKEDEKSSGEGE</sequence>
<proteinExistence type="predicted"/>
<protein>
    <submittedName>
        <fullName evidence="1">Uncharacterized protein</fullName>
    </submittedName>
</protein>
<evidence type="ECO:0000313" key="2">
    <source>
        <dbReference type="Proteomes" id="UP000005239"/>
    </source>
</evidence>
<gene>
    <name evidence="1" type="primary">WBGene00283427</name>
</gene>
<dbReference type="Proteomes" id="UP000005239">
    <property type="component" value="Unassembled WGS sequence"/>
</dbReference>
<reference evidence="1" key="2">
    <citation type="submission" date="2022-06" db="UniProtKB">
        <authorList>
            <consortium name="EnsemblMetazoa"/>
        </authorList>
    </citation>
    <scope>IDENTIFICATION</scope>
    <source>
        <strain evidence="1">PS312</strain>
    </source>
</reference>
<name>A0A2A6BD40_PRIPA</name>
<reference evidence="2" key="1">
    <citation type="journal article" date="2008" name="Nat. Genet.">
        <title>The Pristionchus pacificus genome provides a unique perspective on nematode lifestyle and parasitism.</title>
        <authorList>
            <person name="Dieterich C."/>
            <person name="Clifton S.W."/>
            <person name="Schuster L.N."/>
            <person name="Chinwalla A."/>
            <person name="Delehaunty K."/>
            <person name="Dinkelacker I."/>
            <person name="Fulton L."/>
            <person name="Fulton R."/>
            <person name="Godfrey J."/>
            <person name="Minx P."/>
            <person name="Mitreva M."/>
            <person name="Roeseler W."/>
            <person name="Tian H."/>
            <person name="Witte H."/>
            <person name="Yang S.P."/>
            <person name="Wilson R.K."/>
            <person name="Sommer R.J."/>
        </authorList>
    </citation>
    <scope>NUCLEOTIDE SEQUENCE [LARGE SCALE GENOMIC DNA]</scope>
    <source>
        <strain evidence="2">PS312</strain>
    </source>
</reference>
<evidence type="ECO:0000313" key="1">
    <source>
        <dbReference type="EnsemblMetazoa" id="PPA45058.1"/>
    </source>
</evidence>
<organism evidence="1 2">
    <name type="scientific">Pristionchus pacificus</name>
    <name type="common">Parasitic nematode worm</name>
    <dbReference type="NCBI Taxonomy" id="54126"/>
    <lineage>
        <taxon>Eukaryota</taxon>
        <taxon>Metazoa</taxon>
        <taxon>Ecdysozoa</taxon>
        <taxon>Nematoda</taxon>
        <taxon>Chromadorea</taxon>
        <taxon>Rhabditida</taxon>
        <taxon>Rhabditina</taxon>
        <taxon>Diplogasteromorpha</taxon>
        <taxon>Diplogasteroidea</taxon>
        <taxon>Neodiplogasteridae</taxon>
        <taxon>Pristionchus</taxon>
    </lineage>
</organism>
<keyword evidence="2" id="KW-1185">Reference proteome</keyword>
<dbReference type="AlphaFoldDB" id="A0A2A6BD40"/>
<dbReference type="EnsemblMetazoa" id="PPA45058.1">
    <property type="protein sequence ID" value="PPA45058.1"/>
    <property type="gene ID" value="WBGene00283427"/>
</dbReference>